<evidence type="ECO:0000313" key="11">
    <source>
        <dbReference type="Proteomes" id="UP000526501"/>
    </source>
</evidence>
<comment type="caution">
    <text evidence="10">The sequence shown here is derived from an EMBL/GenBank/DDBJ whole genome shotgun (WGS) entry which is preliminary data.</text>
</comment>
<feature type="transmembrane region" description="Helical" evidence="7">
    <location>
        <begin position="21"/>
        <end position="44"/>
    </location>
</feature>
<evidence type="ECO:0000256" key="3">
    <source>
        <dbReference type="ARBA" id="ARBA00022475"/>
    </source>
</evidence>
<sequence length="409" mass="45088">MPWYLYIAIRHTFPKGKRLPFFTIMSVTGVVLGTMALVVVLSVFNGFGHAIREVVADTTGDLKVMNGRIFDDYDEKIDLLESSELVEAAAPSAFGVVMLQAGNRPIFPQVQGVDIDKERQIVPLDDYVKYGSLEELDDDSILISSGIANTLRLRVGEEVDVYTPLMIERLKQNEVLLPRLMRVAGIFETGFAKIDENTIITTLRTMQDLYGLEDGVHALKVKLKAGVDATYAAQELQTLVEPPFRVSTWLESNAEYLAIIQFEKRMMFFLLLIIVVVASFSIATSLFTSVVKKTREIGLFASMGATSRQIVACFVLQGFSVGLVGTVIGFGLSFAILSMRETITDTIFGMLGGKEQTMQFYFFSELPVHYVPSDLALIAVLTISIATLAGLVPAVKAGRLKPVEALRSE</sequence>
<evidence type="ECO:0000259" key="9">
    <source>
        <dbReference type="Pfam" id="PF12704"/>
    </source>
</evidence>
<evidence type="ECO:0000256" key="4">
    <source>
        <dbReference type="ARBA" id="ARBA00022692"/>
    </source>
</evidence>
<dbReference type="AlphaFoldDB" id="A0A7X1B4M8"/>
<keyword evidence="11" id="KW-1185">Reference proteome</keyword>
<feature type="transmembrane region" description="Helical" evidence="7">
    <location>
        <begin position="311"/>
        <end position="337"/>
    </location>
</feature>
<accession>A0A7X1B4M8</accession>
<evidence type="ECO:0000256" key="1">
    <source>
        <dbReference type="ARBA" id="ARBA00004651"/>
    </source>
</evidence>
<dbReference type="GO" id="GO:0044874">
    <property type="term" value="P:lipoprotein localization to outer membrane"/>
    <property type="evidence" value="ECO:0007669"/>
    <property type="project" value="TreeGrafter"/>
</dbReference>
<dbReference type="Pfam" id="PF02687">
    <property type="entry name" value="FtsX"/>
    <property type="match status" value="1"/>
</dbReference>
<evidence type="ECO:0000256" key="2">
    <source>
        <dbReference type="ARBA" id="ARBA00005236"/>
    </source>
</evidence>
<keyword evidence="4 7" id="KW-0812">Transmembrane</keyword>
<keyword evidence="5 7" id="KW-1133">Transmembrane helix</keyword>
<feature type="domain" description="MacB-like periplasmic core" evidence="9">
    <location>
        <begin position="23"/>
        <end position="238"/>
    </location>
</feature>
<dbReference type="PANTHER" id="PTHR30489">
    <property type="entry name" value="LIPOPROTEIN-RELEASING SYSTEM TRANSMEMBRANE PROTEIN LOLE"/>
    <property type="match status" value="1"/>
</dbReference>
<evidence type="ECO:0000259" key="8">
    <source>
        <dbReference type="Pfam" id="PF02687"/>
    </source>
</evidence>
<feature type="transmembrane region" description="Helical" evidence="7">
    <location>
        <begin position="375"/>
        <end position="395"/>
    </location>
</feature>
<proteinExistence type="inferred from homology"/>
<protein>
    <submittedName>
        <fullName evidence="10">ABC transporter permease</fullName>
    </submittedName>
</protein>
<keyword evidence="3" id="KW-1003">Cell membrane</keyword>
<dbReference type="EMBL" id="JACHVC010000006">
    <property type="protein sequence ID" value="MBC2605530.1"/>
    <property type="molecule type" value="Genomic_DNA"/>
</dbReference>
<evidence type="ECO:0000256" key="5">
    <source>
        <dbReference type="ARBA" id="ARBA00022989"/>
    </source>
</evidence>
<dbReference type="Pfam" id="PF12704">
    <property type="entry name" value="MacB_PCD"/>
    <property type="match status" value="1"/>
</dbReference>
<dbReference type="InterPro" id="IPR051447">
    <property type="entry name" value="Lipoprotein-release_system"/>
</dbReference>
<dbReference type="RefSeq" id="WP_185659404.1">
    <property type="nucleotide sequence ID" value="NZ_CAWPOO010000006.1"/>
</dbReference>
<comment type="similarity">
    <text evidence="2">Belongs to the ABC-4 integral membrane protein family. LolC/E subfamily.</text>
</comment>
<evidence type="ECO:0000256" key="7">
    <source>
        <dbReference type="SAM" id="Phobius"/>
    </source>
</evidence>
<dbReference type="PANTHER" id="PTHR30489:SF0">
    <property type="entry name" value="LIPOPROTEIN-RELEASING SYSTEM TRANSMEMBRANE PROTEIN LOLE"/>
    <property type="match status" value="1"/>
</dbReference>
<dbReference type="Proteomes" id="UP000526501">
    <property type="component" value="Unassembled WGS sequence"/>
</dbReference>
<gene>
    <name evidence="10" type="ORF">H5P27_05690</name>
</gene>
<evidence type="ECO:0000313" key="10">
    <source>
        <dbReference type="EMBL" id="MBC2605530.1"/>
    </source>
</evidence>
<keyword evidence="6 7" id="KW-0472">Membrane</keyword>
<dbReference type="InterPro" id="IPR003838">
    <property type="entry name" value="ABC3_permease_C"/>
</dbReference>
<feature type="domain" description="ABC3 transporter permease C-terminal" evidence="8">
    <location>
        <begin position="269"/>
        <end position="402"/>
    </location>
</feature>
<organism evidence="10 11">
    <name type="scientific">Pelagicoccus albus</name>
    <dbReference type="NCBI Taxonomy" id="415222"/>
    <lineage>
        <taxon>Bacteria</taxon>
        <taxon>Pseudomonadati</taxon>
        <taxon>Verrucomicrobiota</taxon>
        <taxon>Opitutia</taxon>
        <taxon>Puniceicoccales</taxon>
        <taxon>Pelagicoccaceae</taxon>
        <taxon>Pelagicoccus</taxon>
    </lineage>
</organism>
<comment type="subcellular location">
    <subcellularLocation>
        <location evidence="1">Cell membrane</location>
        <topology evidence="1">Multi-pass membrane protein</topology>
    </subcellularLocation>
</comment>
<dbReference type="InterPro" id="IPR025857">
    <property type="entry name" value="MacB_PCD"/>
</dbReference>
<feature type="transmembrane region" description="Helical" evidence="7">
    <location>
        <begin position="266"/>
        <end position="291"/>
    </location>
</feature>
<dbReference type="GO" id="GO:0098797">
    <property type="term" value="C:plasma membrane protein complex"/>
    <property type="evidence" value="ECO:0007669"/>
    <property type="project" value="TreeGrafter"/>
</dbReference>
<evidence type="ECO:0000256" key="6">
    <source>
        <dbReference type="ARBA" id="ARBA00023136"/>
    </source>
</evidence>
<reference evidence="10 11" key="1">
    <citation type="submission" date="2020-07" db="EMBL/GenBank/DDBJ databases">
        <authorList>
            <person name="Feng X."/>
        </authorList>
    </citation>
    <scope>NUCLEOTIDE SEQUENCE [LARGE SCALE GENOMIC DNA]</scope>
    <source>
        <strain evidence="10 11">JCM23202</strain>
    </source>
</reference>
<name>A0A7X1B4M8_9BACT</name>